<feature type="transmembrane region" description="Helical" evidence="2">
    <location>
        <begin position="6"/>
        <end position="39"/>
    </location>
</feature>
<evidence type="ECO:0000256" key="2">
    <source>
        <dbReference type="SAM" id="Phobius"/>
    </source>
</evidence>
<dbReference type="EMBL" id="CP080647">
    <property type="protein sequence ID" value="QYX76485.1"/>
    <property type="molecule type" value="Genomic_DNA"/>
</dbReference>
<feature type="compositionally biased region" description="Basic and acidic residues" evidence="1">
    <location>
        <begin position="357"/>
        <end position="389"/>
    </location>
</feature>
<dbReference type="Proteomes" id="UP000827138">
    <property type="component" value="Chromosome"/>
</dbReference>
<evidence type="ECO:0008006" key="5">
    <source>
        <dbReference type="Google" id="ProtNLM"/>
    </source>
</evidence>
<sequence>MTHPTAIPLAAVAFGLSPVITAAVALPVLAVLVGGWLTLRSRDRARTERSSALAVWVAALAAIGCTAYSADTSWRFAADYLDMAGTTERAAMFGAAELALFATALMARQNLTSQGAPGLPGVLVWMITGVQVIPAYAESGPVGGTVRAFVGPIMAAMLWHQAMGIELRLRKPGAASHGILATLGREARERLLSRLGIAERDRDAAQITRDRATAKAVALAARLAERSAKSRESWRGRRITRRLSKALAKADVGTDLKQRRALLDQLAARRHATALATVDLPSPWTHPSQDADHTAHDPVRPSLADGTASGDRPIRLLTVPNANTTPIGDGPEGDHADPVPEMAPAESGDRPPAALETGDRTPTGDRDHALPGTDTTRDRTDASPEHGDKTAAQSPDLPSPTPVPNGDHDARDSVTGTESNGDRPQPVPNEGDHGDPDTGTGTESGGNRPHSVPARRRPKASRNRSRGGQGKPSRRQGKVSVDQLVTQLRPHVPKLLERDGNAEVTRSQLREIMRAHDIGIRNDRLTPVLERLRHETATSTTKKRSAR</sequence>
<reference evidence="3 4" key="1">
    <citation type="submission" date="2021-08" db="EMBL/GenBank/DDBJ databases">
        <authorList>
            <person name="Ping M."/>
        </authorList>
    </citation>
    <scope>NUCLEOTIDE SEQUENCE [LARGE SCALE GENOMIC DNA]</scope>
    <source>
        <strain evidence="3 4">MG28</strain>
    </source>
</reference>
<keyword evidence="2" id="KW-0472">Membrane</keyword>
<feature type="compositionally biased region" description="Basic residues" evidence="1">
    <location>
        <begin position="453"/>
        <end position="465"/>
    </location>
</feature>
<name>A0ABX8XLQ9_9ACTN</name>
<feature type="compositionally biased region" description="Basic and acidic residues" evidence="1">
    <location>
        <begin position="289"/>
        <end position="299"/>
    </location>
</feature>
<protein>
    <recommendedName>
        <fullName evidence="5">Integral membrane protein</fullName>
    </recommendedName>
</protein>
<feature type="transmembrane region" description="Helical" evidence="2">
    <location>
        <begin position="51"/>
        <end position="70"/>
    </location>
</feature>
<gene>
    <name evidence="3" type="ORF">K1J60_08150</name>
</gene>
<dbReference type="RefSeq" id="WP_220645596.1">
    <property type="nucleotide sequence ID" value="NZ_CP080647.1"/>
</dbReference>
<accession>A0ABX8XLQ9</accession>
<evidence type="ECO:0000256" key="1">
    <source>
        <dbReference type="SAM" id="MobiDB-lite"/>
    </source>
</evidence>
<proteinExistence type="predicted"/>
<keyword evidence="4" id="KW-1185">Reference proteome</keyword>
<evidence type="ECO:0000313" key="4">
    <source>
        <dbReference type="Proteomes" id="UP000827138"/>
    </source>
</evidence>
<feature type="region of interest" description="Disordered" evidence="1">
    <location>
        <begin position="279"/>
        <end position="482"/>
    </location>
</feature>
<evidence type="ECO:0000313" key="3">
    <source>
        <dbReference type="EMBL" id="QYX76485.1"/>
    </source>
</evidence>
<keyword evidence="2" id="KW-1133">Transmembrane helix</keyword>
<keyword evidence="2" id="KW-0812">Transmembrane</keyword>
<organism evidence="3 4">
    <name type="scientific">Streptomyces akebiae</name>
    <dbReference type="NCBI Taxonomy" id="2865673"/>
    <lineage>
        <taxon>Bacteria</taxon>
        <taxon>Bacillati</taxon>
        <taxon>Actinomycetota</taxon>
        <taxon>Actinomycetes</taxon>
        <taxon>Kitasatosporales</taxon>
        <taxon>Streptomycetaceae</taxon>
        <taxon>Streptomyces</taxon>
    </lineage>
</organism>